<feature type="domain" description="BZIP" evidence="10">
    <location>
        <begin position="51"/>
        <end position="87"/>
    </location>
</feature>
<dbReference type="AlphaFoldDB" id="J7RZF0"/>
<dbReference type="eggNOG" id="ENOG502S526">
    <property type="taxonomic scope" value="Eukaryota"/>
</dbReference>
<evidence type="ECO:0000256" key="2">
    <source>
        <dbReference type="ARBA" id="ARBA00007163"/>
    </source>
</evidence>
<evidence type="ECO:0000256" key="4">
    <source>
        <dbReference type="ARBA" id="ARBA00023125"/>
    </source>
</evidence>
<evidence type="ECO:0000313" key="11">
    <source>
        <dbReference type="EMBL" id="CCK70582.1"/>
    </source>
</evidence>
<reference evidence="12" key="2">
    <citation type="submission" date="2012-08" db="EMBL/GenBank/DDBJ databases">
        <title>Genome sequence of Kazachstania naganishii.</title>
        <authorList>
            <person name="Gordon J.L."/>
            <person name="Armisen D."/>
            <person name="Proux-Wera E."/>
            <person name="OhEigeartaigh S.S."/>
            <person name="Byrne K.P."/>
            <person name="Wolfe K.H."/>
        </authorList>
    </citation>
    <scope>NUCLEOTIDE SEQUENCE [LARGE SCALE GENOMIC DNA]</scope>
    <source>
        <strain evidence="12">ATCC MYA-139 / BCRC 22969 / CBS 8797 / CCRC 22969 / KCTC 17520 / NBRC 10181 / NCYC 3082</strain>
    </source>
</reference>
<feature type="region of interest" description="Disordered" evidence="9">
    <location>
        <begin position="121"/>
        <end position="148"/>
    </location>
</feature>
<dbReference type="Proteomes" id="UP000006310">
    <property type="component" value="Chromosome 5"/>
</dbReference>
<dbReference type="GO" id="GO:0005634">
    <property type="term" value="C:nucleus"/>
    <property type="evidence" value="ECO:0007669"/>
    <property type="project" value="UniProtKB-SubCell"/>
</dbReference>
<dbReference type="SUPFAM" id="SSF57959">
    <property type="entry name" value="Leucine zipper domain"/>
    <property type="match status" value="1"/>
</dbReference>
<dbReference type="PROSITE" id="PS50217">
    <property type="entry name" value="BZIP"/>
    <property type="match status" value="1"/>
</dbReference>
<evidence type="ECO:0000256" key="5">
    <source>
        <dbReference type="ARBA" id="ARBA00023163"/>
    </source>
</evidence>
<dbReference type="Gene3D" id="1.20.5.170">
    <property type="match status" value="1"/>
</dbReference>
<dbReference type="PANTHER" id="PTHR46714">
    <property type="entry name" value="TRANSCRIPTIONAL ACTIVATOR HAC1"/>
    <property type="match status" value="1"/>
</dbReference>
<dbReference type="HOGENOM" id="CLU_994670_0_0_1"/>
<feature type="coiled-coil region" evidence="8">
    <location>
        <begin position="62"/>
        <end position="96"/>
    </location>
</feature>
<name>J7RZF0_HUIN7</name>
<keyword evidence="4" id="KW-0238">DNA-binding</keyword>
<keyword evidence="7" id="KW-0539">Nucleus</keyword>
<dbReference type="GO" id="GO:0045944">
    <property type="term" value="P:positive regulation of transcription by RNA polymerase II"/>
    <property type="evidence" value="ECO:0007669"/>
    <property type="project" value="InterPro"/>
</dbReference>
<dbReference type="GeneID" id="34526282"/>
<keyword evidence="3" id="KW-0805">Transcription regulation</keyword>
<dbReference type="PANTHER" id="PTHR46714:SF6">
    <property type="entry name" value="TRANSCRIPTIONAL ACTIVATOR HAC1"/>
    <property type="match status" value="1"/>
</dbReference>
<comment type="similarity">
    <text evidence="2">Belongs to the bZIP family.</text>
</comment>
<dbReference type="CDD" id="cd14710">
    <property type="entry name" value="bZIP_HAC1-like"/>
    <property type="match status" value="1"/>
</dbReference>
<dbReference type="GO" id="GO:0000981">
    <property type="term" value="F:DNA-binding transcription factor activity, RNA polymerase II-specific"/>
    <property type="evidence" value="ECO:0007669"/>
    <property type="project" value="InterPro"/>
</dbReference>
<evidence type="ECO:0000256" key="7">
    <source>
        <dbReference type="ARBA" id="ARBA00023242"/>
    </source>
</evidence>
<evidence type="ECO:0000256" key="8">
    <source>
        <dbReference type="SAM" id="Coils"/>
    </source>
</evidence>
<comment type="subcellular location">
    <subcellularLocation>
        <location evidence="1">Nucleus</location>
    </subcellularLocation>
</comment>
<reference evidence="11 12" key="1">
    <citation type="journal article" date="2011" name="Proc. Natl. Acad. Sci. U.S.A.">
        <title>Evolutionary erosion of yeast sex chromosomes by mating-type switching accidents.</title>
        <authorList>
            <person name="Gordon J.L."/>
            <person name="Armisen D."/>
            <person name="Proux-Wera E."/>
            <person name="Oheigeartaigh S.S."/>
            <person name="Byrne K.P."/>
            <person name="Wolfe K.H."/>
        </authorList>
    </citation>
    <scope>NUCLEOTIDE SEQUENCE [LARGE SCALE GENOMIC DNA]</scope>
    <source>
        <strain evidence="12">ATCC MYA-139 / BCRC 22969 / CBS 8797 / CCRC 22969 / KCTC 17520 / NBRC 10181 / NCYC 3082</strain>
    </source>
</reference>
<keyword evidence="8" id="KW-0175">Coiled coil</keyword>
<dbReference type="EMBL" id="HE978318">
    <property type="protein sequence ID" value="CCK70582.1"/>
    <property type="molecule type" value="Genomic_DNA"/>
</dbReference>
<keyword evidence="5" id="KW-0804">Transcription</keyword>
<sequence>MTSDNHDNNTPVQVKGEPQEQLSVQLLLGDAGEFKCSLPPRKRARTSEEKEQRRVERIMRNRRAARQSRERKRRHMEFLERKCALLECILQSVDAEKLLPRGKKHLWTDLKQLQENTEGGELLERDLGDDDIIPSPPGSTTSPDKKMKIKSENSVSPLDIFSSAGASSAASSACSNTSPFADDLSLQLGSFEPITPPEFEINFDFEQGKNASSTSTNTAPTFIKQENEDNMLKFRNHMLINPLDLISSPTVGFEMRNPEVITT</sequence>
<evidence type="ECO:0000256" key="1">
    <source>
        <dbReference type="ARBA" id="ARBA00004123"/>
    </source>
</evidence>
<proteinExistence type="inferred from homology"/>
<dbReference type="GO" id="GO:0006986">
    <property type="term" value="P:response to unfolded protein"/>
    <property type="evidence" value="ECO:0007669"/>
    <property type="project" value="UniProtKB-KW"/>
</dbReference>
<accession>J7RZF0</accession>
<evidence type="ECO:0000259" key="10">
    <source>
        <dbReference type="PROSITE" id="PS50217"/>
    </source>
</evidence>
<dbReference type="PROSITE" id="PS00036">
    <property type="entry name" value="BZIP_BASIC"/>
    <property type="match status" value="1"/>
</dbReference>
<organism evidence="11 12">
    <name type="scientific">Huiozyma naganishii (strain ATCC MYA-139 / BCRC 22969 / CBS 8797 / KCTC 17520 / NBRC 10181 / NCYC 3082 / Yp74L-3)</name>
    <name type="common">Yeast</name>
    <name type="synonym">Kazachstania naganishii</name>
    <dbReference type="NCBI Taxonomy" id="1071383"/>
    <lineage>
        <taxon>Eukaryota</taxon>
        <taxon>Fungi</taxon>
        <taxon>Dikarya</taxon>
        <taxon>Ascomycota</taxon>
        <taxon>Saccharomycotina</taxon>
        <taxon>Saccharomycetes</taxon>
        <taxon>Saccharomycetales</taxon>
        <taxon>Saccharomycetaceae</taxon>
        <taxon>Huiozyma</taxon>
    </lineage>
</organism>
<evidence type="ECO:0000256" key="3">
    <source>
        <dbReference type="ARBA" id="ARBA00023015"/>
    </source>
</evidence>
<evidence type="ECO:0000313" key="12">
    <source>
        <dbReference type="Proteomes" id="UP000006310"/>
    </source>
</evidence>
<dbReference type="RefSeq" id="XP_022464828.1">
    <property type="nucleotide sequence ID" value="XM_022608320.1"/>
</dbReference>
<dbReference type="STRING" id="1071383.J7RZF0"/>
<dbReference type="SMART" id="SM00338">
    <property type="entry name" value="BRLZ"/>
    <property type="match status" value="1"/>
</dbReference>
<dbReference type="GO" id="GO:0003677">
    <property type="term" value="F:DNA binding"/>
    <property type="evidence" value="ECO:0007669"/>
    <property type="project" value="UniProtKB-KW"/>
</dbReference>
<dbReference type="InterPro" id="IPR004827">
    <property type="entry name" value="bZIP"/>
</dbReference>
<dbReference type="OrthoDB" id="674948at2759"/>
<evidence type="ECO:0000256" key="9">
    <source>
        <dbReference type="SAM" id="MobiDB-lite"/>
    </source>
</evidence>
<protein>
    <recommendedName>
        <fullName evidence="10">BZIP domain-containing protein</fullName>
    </recommendedName>
</protein>
<dbReference type="KEGG" id="kng:KNAG_0E03230"/>
<gene>
    <name evidence="11" type="primary">KNAG0E03230</name>
    <name evidence="11" type="ordered locus">KNAG_0E03230</name>
</gene>
<keyword evidence="12" id="KW-1185">Reference proteome</keyword>
<dbReference type="InterPro" id="IPR046347">
    <property type="entry name" value="bZIP_sf"/>
</dbReference>
<evidence type="ECO:0000256" key="6">
    <source>
        <dbReference type="ARBA" id="ARBA00023230"/>
    </source>
</evidence>
<keyword evidence="6" id="KW-0834">Unfolded protein response</keyword>
<dbReference type="InterPro" id="IPR044280">
    <property type="entry name" value="Hac1/HY5"/>
</dbReference>